<evidence type="ECO:0000313" key="4">
    <source>
        <dbReference type="Proteomes" id="UP001597362"/>
    </source>
</evidence>
<dbReference type="InterPro" id="IPR015890">
    <property type="entry name" value="Chorismate_C"/>
</dbReference>
<gene>
    <name evidence="3" type="ORF">ACFSJH_06845</name>
</gene>
<organism evidence="3 4">
    <name type="scientific">Paenibacillus yanchengensis</name>
    <dbReference type="NCBI Taxonomy" id="2035833"/>
    <lineage>
        <taxon>Bacteria</taxon>
        <taxon>Bacillati</taxon>
        <taxon>Bacillota</taxon>
        <taxon>Bacilli</taxon>
        <taxon>Bacillales</taxon>
        <taxon>Paenibacillaceae</taxon>
        <taxon>Paenibacillus</taxon>
    </lineage>
</organism>
<feature type="domain" description="Anthranilate synthase component I N-terminal" evidence="2">
    <location>
        <begin position="51"/>
        <end position="182"/>
    </location>
</feature>
<dbReference type="EMBL" id="JBHUHO010000019">
    <property type="protein sequence ID" value="MFD2115445.1"/>
    <property type="molecule type" value="Genomic_DNA"/>
</dbReference>
<dbReference type="Pfam" id="PF00425">
    <property type="entry name" value="Chorismate_bind"/>
    <property type="match status" value="1"/>
</dbReference>
<reference evidence="4" key="1">
    <citation type="journal article" date="2019" name="Int. J. Syst. Evol. Microbiol.">
        <title>The Global Catalogue of Microorganisms (GCM) 10K type strain sequencing project: providing services to taxonomists for standard genome sequencing and annotation.</title>
        <authorList>
            <consortium name="The Broad Institute Genomics Platform"/>
            <consortium name="The Broad Institute Genome Sequencing Center for Infectious Disease"/>
            <person name="Wu L."/>
            <person name="Ma J."/>
        </authorList>
    </citation>
    <scope>NUCLEOTIDE SEQUENCE [LARGE SCALE GENOMIC DNA]</scope>
    <source>
        <strain evidence="4">GH52</strain>
    </source>
</reference>
<sequence length="539" mass="61988">MMLIKWQQWMEWDEQRAEKRYNMFPFVHSFRWPLHQPYLNSWEDVWKEASPYSLVLESGKEGRYTYLGLHPASLIEGKNDQAEAYELYRAGDGQYSKQLKHAWKEQPLQAIERWMSIYRAPSLPTGQFPKWKGGCAGFLSYDVARSIEQLPDLANDDLAIPDYLFMQFNEIWVIDHEEQQVFCIIHQPIAPETDRQQLEQYYTEAMDRAQQMEIFWEKLLGETKQVDVREQLYKERFTFSEQHSIDIDADTMSGNTSPFAKQAYMDAVTAIQSYIAAGDVFQVNLSLRQSRDVSITAEELYEWLKIINPSPYMGLLRTPQFQIVSGSPELLVQLVDNKLVARPIAGTRKRGIDAADDQRLADELQNDSKEKAEHVMLVDLERNDLGRIAAYGSVEVKELMVIERYSHVMHLVSQVEAQLHHDYSLYDVIAAKFPGGTITGAPKVRTMEIIEELEPVRRGPYTGSMGFIDYSGDMELNIIIRTIVLDGGKAHIQAGAGIVIDSDPESEYYESLNKAKALWRTIQLSERFASNKNQGGNDR</sequence>
<dbReference type="InterPro" id="IPR019999">
    <property type="entry name" value="Anth_synth_I-like"/>
</dbReference>
<comment type="caution">
    <text evidence="3">The sequence shown here is derived from an EMBL/GenBank/DDBJ whole genome shotgun (WGS) entry which is preliminary data.</text>
</comment>
<accession>A0ABW4YI61</accession>
<dbReference type="Proteomes" id="UP001597362">
    <property type="component" value="Unassembled WGS sequence"/>
</dbReference>
<dbReference type="SUPFAM" id="SSF56322">
    <property type="entry name" value="ADC synthase"/>
    <property type="match status" value="1"/>
</dbReference>
<dbReference type="PANTHER" id="PTHR11236">
    <property type="entry name" value="AMINOBENZOATE/ANTHRANILATE SYNTHASE"/>
    <property type="match status" value="1"/>
</dbReference>
<evidence type="ECO:0000313" key="3">
    <source>
        <dbReference type="EMBL" id="MFD2115445.1"/>
    </source>
</evidence>
<name>A0ABW4YI61_9BACL</name>
<evidence type="ECO:0000259" key="2">
    <source>
        <dbReference type="Pfam" id="PF04715"/>
    </source>
</evidence>
<proteinExistence type="predicted"/>
<dbReference type="InterPro" id="IPR005801">
    <property type="entry name" value="ADC_synthase"/>
</dbReference>
<dbReference type="RefSeq" id="WP_377770614.1">
    <property type="nucleotide sequence ID" value="NZ_JBHUHO010000019.1"/>
</dbReference>
<dbReference type="PANTHER" id="PTHR11236:SF41">
    <property type="entry name" value="AMINODEOXYCHORISMATE SYNTHASE COMPONENT 1"/>
    <property type="match status" value="1"/>
</dbReference>
<evidence type="ECO:0000259" key="1">
    <source>
        <dbReference type="Pfam" id="PF00425"/>
    </source>
</evidence>
<feature type="domain" description="Chorismate-utilising enzyme C-terminal" evidence="1">
    <location>
        <begin position="261"/>
        <end position="514"/>
    </location>
</feature>
<dbReference type="Pfam" id="PF04715">
    <property type="entry name" value="Anth_synt_I_N"/>
    <property type="match status" value="1"/>
</dbReference>
<protein>
    <submittedName>
        <fullName evidence="3">Anthranilate synthase component I family protein</fullName>
    </submittedName>
</protein>
<dbReference type="Gene3D" id="3.60.120.10">
    <property type="entry name" value="Anthranilate synthase"/>
    <property type="match status" value="1"/>
</dbReference>
<keyword evidence="4" id="KW-1185">Reference proteome</keyword>
<dbReference type="InterPro" id="IPR006805">
    <property type="entry name" value="Anth_synth_I_N"/>
</dbReference>
<dbReference type="PRINTS" id="PR00095">
    <property type="entry name" value="ANTSNTHASEI"/>
</dbReference>